<feature type="binding site" evidence="22">
    <location>
        <position position="16"/>
    </location>
    <ligand>
        <name>ATP</name>
        <dbReference type="ChEBI" id="CHEBI:30616"/>
    </ligand>
</feature>
<evidence type="ECO:0000256" key="13">
    <source>
        <dbReference type="ARBA" id="ARBA00022840"/>
    </source>
</evidence>
<feature type="binding site" evidence="21">
    <location>
        <position position="76"/>
    </location>
    <ligand>
        <name>substrate</name>
    </ligand>
</feature>
<feature type="transmembrane region" description="Helical" evidence="24">
    <location>
        <begin position="62"/>
        <end position="82"/>
    </location>
</feature>
<feature type="binding site" evidence="22">
    <location>
        <position position="83"/>
    </location>
    <ligand>
        <name>ATP</name>
        <dbReference type="ChEBI" id="CHEBI:30616"/>
    </ligand>
</feature>
<keyword evidence="17 24" id="KW-0472">Membrane</keyword>
<comment type="caution">
    <text evidence="25">The sequence shown here is derived from an EMBL/GenBank/DDBJ whole genome shotgun (WGS) entry which is preliminary data.</text>
</comment>
<feature type="binding site" evidence="22">
    <location>
        <position position="35"/>
    </location>
    <ligand>
        <name>ATP</name>
        <dbReference type="ChEBI" id="CHEBI:30616"/>
    </ligand>
</feature>
<dbReference type="CDD" id="cd14264">
    <property type="entry name" value="DAGK_IM"/>
    <property type="match status" value="1"/>
</dbReference>
<feature type="binding site" evidence="23">
    <location>
        <position position="83"/>
    </location>
    <ligand>
        <name>a divalent metal cation</name>
        <dbReference type="ChEBI" id="CHEBI:60240"/>
    </ligand>
</feature>
<evidence type="ECO:0000256" key="1">
    <source>
        <dbReference type="ARBA" id="ARBA00004429"/>
    </source>
</evidence>
<evidence type="ECO:0000256" key="22">
    <source>
        <dbReference type="PIRSR" id="PIRSR600829-3"/>
    </source>
</evidence>
<feature type="binding site" evidence="21">
    <location>
        <begin position="37"/>
        <end position="41"/>
    </location>
    <ligand>
        <name>substrate</name>
    </ligand>
</feature>
<evidence type="ECO:0000256" key="3">
    <source>
        <dbReference type="ARBA" id="ARBA00012133"/>
    </source>
</evidence>
<comment type="function">
    <text evidence="24">Catalyzes the ATP-dependent phosphorylation of sn-l,2-diacylglycerol (DAG) to phosphatidic acid. Involved in the recycling of diacylglycerol produced as a by-product during membrane-derived oligosaccharide (MDO) biosynthesis.</text>
</comment>
<keyword evidence="9 24" id="KW-0812">Transmembrane</keyword>
<keyword evidence="5" id="KW-1003">Cell membrane</keyword>
<evidence type="ECO:0000256" key="14">
    <source>
        <dbReference type="ARBA" id="ARBA00022842"/>
    </source>
</evidence>
<evidence type="ECO:0000256" key="21">
    <source>
        <dbReference type="PIRSR" id="PIRSR600829-2"/>
    </source>
</evidence>
<keyword evidence="13 22" id="KW-0067">ATP-binding</keyword>
<feature type="active site" description="Proton acceptor" evidence="20">
    <location>
        <position position="76"/>
    </location>
</feature>
<keyword evidence="6" id="KW-0444">Lipid biosynthesis</keyword>
<dbReference type="EC" id="2.7.1.107" evidence="3 24"/>
<evidence type="ECO:0000256" key="8">
    <source>
        <dbReference type="ARBA" id="ARBA00022679"/>
    </source>
</evidence>
<feature type="binding site" evidence="22">
    <location>
        <begin position="101"/>
        <end position="102"/>
    </location>
    <ligand>
        <name>ATP</name>
        <dbReference type="ChEBI" id="CHEBI:30616"/>
    </ligand>
</feature>
<reference evidence="25 26" key="1">
    <citation type="submission" date="2017-10" db="EMBL/GenBank/DDBJ databases">
        <title>Two draft genome sequences of Pusillimonas sp. strains isolated from a nitrate- and radionuclide-contaminated groundwater in Russia.</title>
        <authorList>
            <person name="Grouzdev D.S."/>
            <person name="Tourova T.P."/>
            <person name="Goeva M.A."/>
            <person name="Babich T.L."/>
            <person name="Sokolova D.S."/>
            <person name="Abdullin R."/>
            <person name="Poltaraus A.B."/>
            <person name="Toshchakov S.V."/>
            <person name="Nazina T.N."/>
        </authorList>
    </citation>
    <scope>NUCLEOTIDE SEQUENCE [LARGE SCALE GENOMIC DNA]</scope>
    <source>
        <strain evidence="25 26">JR1/69-3-13</strain>
    </source>
</reference>
<evidence type="ECO:0000256" key="7">
    <source>
        <dbReference type="ARBA" id="ARBA00022519"/>
    </source>
</evidence>
<evidence type="ECO:0000256" key="19">
    <source>
        <dbReference type="ARBA" id="ARBA00023264"/>
    </source>
</evidence>
<dbReference type="InterPro" id="IPR000829">
    <property type="entry name" value="DAGK"/>
</dbReference>
<gene>
    <name evidence="25" type="ORF">CR159_07680</name>
</gene>
<dbReference type="Proteomes" id="UP000234190">
    <property type="component" value="Unassembled WGS sequence"/>
</dbReference>
<evidence type="ECO:0000256" key="23">
    <source>
        <dbReference type="PIRSR" id="PIRSR600829-4"/>
    </source>
</evidence>
<dbReference type="Gene3D" id="1.10.287.3610">
    <property type="match status" value="1"/>
</dbReference>
<dbReference type="OrthoDB" id="9796011at2"/>
<evidence type="ECO:0000256" key="6">
    <source>
        <dbReference type="ARBA" id="ARBA00022516"/>
    </source>
</evidence>
<evidence type="ECO:0000256" key="5">
    <source>
        <dbReference type="ARBA" id="ARBA00022475"/>
    </source>
</evidence>
<feature type="binding site" evidence="23">
    <location>
        <position position="35"/>
    </location>
    <ligand>
        <name>a divalent metal cation</name>
        <dbReference type="ChEBI" id="CHEBI:60240"/>
    </ligand>
</feature>
<feature type="transmembrane region" description="Helical" evidence="24">
    <location>
        <begin position="36"/>
        <end position="56"/>
    </location>
</feature>
<evidence type="ECO:0000256" key="18">
    <source>
        <dbReference type="ARBA" id="ARBA00023209"/>
    </source>
</evidence>
<keyword evidence="26" id="KW-1185">Reference proteome</keyword>
<keyword evidence="12 24" id="KW-0418">Kinase</keyword>
<feature type="transmembrane region" description="Helical" evidence="24">
    <location>
        <begin position="103"/>
        <end position="125"/>
    </location>
</feature>
<keyword evidence="7 24" id="KW-0997">Cell inner membrane</keyword>
<keyword evidence="8 24" id="KW-0808">Transferase</keyword>
<feature type="binding site" evidence="22">
    <location>
        <position position="23"/>
    </location>
    <ligand>
        <name>ATP</name>
        <dbReference type="ChEBI" id="CHEBI:30616"/>
    </ligand>
</feature>
<dbReference type="EMBL" id="PDNW01000005">
    <property type="protein sequence ID" value="PLC50333.1"/>
    <property type="molecule type" value="Genomic_DNA"/>
</dbReference>
<feature type="binding site" evidence="22">
    <location>
        <begin position="92"/>
        <end position="94"/>
    </location>
    <ligand>
        <name>ATP</name>
        <dbReference type="ChEBI" id="CHEBI:30616"/>
    </ligand>
</feature>
<keyword evidence="11 22" id="KW-0547">Nucleotide-binding</keyword>
<comment type="subcellular location">
    <subcellularLocation>
        <location evidence="1 24">Cell inner membrane</location>
        <topology evidence="1 24">Multi-pass membrane protein</topology>
    </subcellularLocation>
</comment>
<feature type="binding site" evidence="21">
    <location>
        <position position="16"/>
    </location>
    <ligand>
        <name>substrate</name>
    </ligand>
</feature>
<evidence type="ECO:0000256" key="24">
    <source>
        <dbReference type="RuleBase" id="RU363065"/>
    </source>
</evidence>
<keyword evidence="14 23" id="KW-0460">Magnesium</keyword>
<evidence type="ECO:0000256" key="2">
    <source>
        <dbReference type="ARBA" id="ARBA00005967"/>
    </source>
</evidence>
<name>A0A2N4U5Q9_9BURK</name>
<dbReference type="RefSeq" id="WP_102073436.1">
    <property type="nucleotide sequence ID" value="NZ_PDNW01000005.1"/>
</dbReference>
<evidence type="ECO:0000256" key="15">
    <source>
        <dbReference type="ARBA" id="ARBA00022989"/>
    </source>
</evidence>
<evidence type="ECO:0000256" key="20">
    <source>
        <dbReference type="PIRSR" id="PIRSR600829-1"/>
    </source>
</evidence>
<evidence type="ECO:0000256" key="16">
    <source>
        <dbReference type="ARBA" id="ARBA00023098"/>
    </source>
</evidence>
<dbReference type="GO" id="GO:0006654">
    <property type="term" value="P:phosphatidic acid biosynthetic process"/>
    <property type="evidence" value="ECO:0007669"/>
    <property type="project" value="InterPro"/>
</dbReference>
<dbReference type="InterPro" id="IPR036945">
    <property type="entry name" value="DAGK_sf"/>
</dbReference>
<evidence type="ECO:0000256" key="10">
    <source>
        <dbReference type="ARBA" id="ARBA00022723"/>
    </source>
</evidence>
<comment type="catalytic activity">
    <reaction evidence="24">
        <text>a 1,2-diacyl-sn-glycerol + ATP = a 1,2-diacyl-sn-glycero-3-phosphate + ADP + H(+)</text>
        <dbReference type="Rhea" id="RHEA:10272"/>
        <dbReference type="ChEBI" id="CHEBI:15378"/>
        <dbReference type="ChEBI" id="CHEBI:17815"/>
        <dbReference type="ChEBI" id="CHEBI:30616"/>
        <dbReference type="ChEBI" id="CHEBI:58608"/>
        <dbReference type="ChEBI" id="CHEBI:456216"/>
        <dbReference type="EC" id="2.7.1.107"/>
    </reaction>
</comment>
<evidence type="ECO:0000256" key="12">
    <source>
        <dbReference type="ARBA" id="ARBA00022777"/>
    </source>
</evidence>
<dbReference type="PANTHER" id="PTHR34299:SF1">
    <property type="entry name" value="DIACYLGLYCEROL KINASE"/>
    <property type="match status" value="1"/>
</dbReference>
<accession>A0A2N4U5Q9</accession>
<dbReference type="PANTHER" id="PTHR34299">
    <property type="entry name" value="DIACYLGLYCEROL KINASE"/>
    <property type="match status" value="1"/>
</dbReference>
<keyword evidence="16 24" id="KW-0443">Lipid metabolism</keyword>
<dbReference type="GO" id="GO:0046872">
    <property type="term" value="F:metal ion binding"/>
    <property type="evidence" value="ECO:0007669"/>
    <property type="project" value="UniProtKB-KW"/>
</dbReference>
<dbReference type="GO" id="GO:0005886">
    <property type="term" value="C:plasma membrane"/>
    <property type="evidence" value="ECO:0007669"/>
    <property type="project" value="UniProtKB-SubCell"/>
</dbReference>
<evidence type="ECO:0000256" key="9">
    <source>
        <dbReference type="ARBA" id="ARBA00022692"/>
    </source>
</evidence>
<protein>
    <recommendedName>
        <fullName evidence="4 24">Diacylglycerol kinase</fullName>
        <ecNumber evidence="3 24">2.7.1.107</ecNumber>
    </recommendedName>
</protein>
<comment type="cofactor">
    <cofactor evidence="23">
        <name>Mg(2+)</name>
        <dbReference type="ChEBI" id="CHEBI:18420"/>
    </cofactor>
    <text evidence="23">Mn(2+), Zn(2+), Cd(2+) and Co(2+) support activity to lesser extents.</text>
</comment>
<keyword evidence="10 23" id="KW-0479">Metal-binding</keyword>
<evidence type="ECO:0000256" key="17">
    <source>
        <dbReference type="ARBA" id="ARBA00023136"/>
    </source>
</evidence>
<dbReference type="InterPro" id="IPR033718">
    <property type="entry name" value="DAGK_prok"/>
</dbReference>
<feature type="binding site" evidence="21">
    <location>
        <position position="105"/>
    </location>
    <ligand>
        <name>substrate</name>
    </ligand>
</feature>
<dbReference type="GO" id="GO:0005524">
    <property type="term" value="F:ATP binding"/>
    <property type="evidence" value="ECO:0007669"/>
    <property type="project" value="UniProtKB-KW"/>
</dbReference>
<evidence type="ECO:0000256" key="4">
    <source>
        <dbReference type="ARBA" id="ARBA00017575"/>
    </source>
</evidence>
<organism evidence="25 26">
    <name type="scientific">Pollutimonas subterranea</name>
    <dbReference type="NCBI Taxonomy" id="2045210"/>
    <lineage>
        <taxon>Bacteria</taxon>
        <taxon>Pseudomonadati</taxon>
        <taxon>Pseudomonadota</taxon>
        <taxon>Betaproteobacteria</taxon>
        <taxon>Burkholderiales</taxon>
        <taxon>Alcaligenaceae</taxon>
        <taxon>Pollutimonas</taxon>
    </lineage>
</organism>
<proteinExistence type="inferred from homology"/>
<keyword evidence="15 24" id="KW-1133">Transmembrane helix</keyword>
<keyword evidence="19 24" id="KW-1208">Phospholipid metabolism</keyword>
<keyword evidence="18" id="KW-0594">Phospholipid biosynthesis</keyword>
<dbReference type="GO" id="GO:0004143">
    <property type="term" value="F:ATP-dependent diacylglycerol kinase activity"/>
    <property type="evidence" value="ECO:0007669"/>
    <property type="project" value="UniProtKB-EC"/>
</dbReference>
<comment type="similarity">
    <text evidence="2 24">Belongs to the bacterial diacylglycerol kinase family.</text>
</comment>
<dbReference type="Pfam" id="PF01219">
    <property type="entry name" value="DAGK_prokar"/>
    <property type="match status" value="1"/>
</dbReference>
<evidence type="ECO:0000256" key="11">
    <source>
        <dbReference type="ARBA" id="ARBA00022741"/>
    </source>
</evidence>
<sequence>MTPSNSPYKSRGGIGRLFKALRYSAQGLAAAFKHEAAFRQELLLIVVLTPVAIWISRSVGEMLLLIGTMIFVLIIEILNSALEALADSITVEHHPMIGRAKDLGSAAVMLSIGLCILVWLCIIGTHMSGASLIP</sequence>
<evidence type="ECO:0000313" key="26">
    <source>
        <dbReference type="Proteomes" id="UP000234190"/>
    </source>
</evidence>
<evidence type="ECO:0000313" key="25">
    <source>
        <dbReference type="EMBL" id="PLC50333.1"/>
    </source>
</evidence>
<dbReference type="AlphaFoldDB" id="A0A2N4U5Q9"/>